<dbReference type="GO" id="GO:0017168">
    <property type="term" value="F:5-oxoprolinase (ATP-hydrolyzing) activity"/>
    <property type="evidence" value="ECO:0007669"/>
    <property type="project" value="TreeGrafter"/>
</dbReference>
<reference evidence="1 2" key="1">
    <citation type="submission" date="2023-12" db="EMBL/GenBank/DDBJ databases">
        <title>A high-quality genome assembly for Dillenia turbinata (Dilleniales).</title>
        <authorList>
            <person name="Chanderbali A."/>
        </authorList>
    </citation>
    <scope>NUCLEOTIDE SEQUENCE [LARGE SCALE GENOMIC DNA]</scope>
    <source>
        <strain evidence="1">LSX21</strain>
        <tissue evidence="1">Leaf</tissue>
    </source>
</reference>
<dbReference type="EMBL" id="JBAMMX010000003">
    <property type="protein sequence ID" value="KAK6945187.1"/>
    <property type="molecule type" value="Genomic_DNA"/>
</dbReference>
<dbReference type="InterPro" id="IPR045079">
    <property type="entry name" value="Oxoprolinase-like"/>
</dbReference>
<protein>
    <submittedName>
        <fullName evidence="1">Uncharacterized protein</fullName>
    </submittedName>
</protein>
<name>A0AAN8WBC1_9MAGN</name>
<proteinExistence type="predicted"/>
<organism evidence="1 2">
    <name type="scientific">Dillenia turbinata</name>
    <dbReference type="NCBI Taxonomy" id="194707"/>
    <lineage>
        <taxon>Eukaryota</taxon>
        <taxon>Viridiplantae</taxon>
        <taxon>Streptophyta</taxon>
        <taxon>Embryophyta</taxon>
        <taxon>Tracheophyta</taxon>
        <taxon>Spermatophyta</taxon>
        <taxon>Magnoliopsida</taxon>
        <taxon>eudicotyledons</taxon>
        <taxon>Gunneridae</taxon>
        <taxon>Pentapetalae</taxon>
        <taxon>Dilleniales</taxon>
        <taxon>Dilleniaceae</taxon>
        <taxon>Dillenia</taxon>
    </lineage>
</organism>
<gene>
    <name evidence="1" type="ORF">RJ641_026289</name>
</gene>
<accession>A0AAN8WBC1</accession>
<dbReference type="GO" id="GO:0006749">
    <property type="term" value="P:glutathione metabolic process"/>
    <property type="evidence" value="ECO:0007669"/>
    <property type="project" value="TreeGrafter"/>
</dbReference>
<evidence type="ECO:0000313" key="2">
    <source>
        <dbReference type="Proteomes" id="UP001370490"/>
    </source>
</evidence>
<dbReference type="AlphaFoldDB" id="A0AAN8WBC1"/>
<sequence>MVQASRRECLLVEQVRQKLQEQGFKEESITSETYLNLRYEGTDTSIMAKRQNAKDDYAVEFVKLFEQEYGLSYIKYPKRPGLLQGLFKLENLSYGDILPRPGNSTVIVEPNCKAIITKYGNIKIEIDSTLCTVKTAEKGCRCCATLNLRPQV</sequence>
<dbReference type="PANTHER" id="PTHR11365:SF2">
    <property type="entry name" value="5-OXOPROLINASE"/>
    <property type="match status" value="1"/>
</dbReference>
<comment type="caution">
    <text evidence="1">The sequence shown here is derived from an EMBL/GenBank/DDBJ whole genome shotgun (WGS) entry which is preliminary data.</text>
</comment>
<dbReference type="Proteomes" id="UP001370490">
    <property type="component" value="Unassembled WGS sequence"/>
</dbReference>
<dbReference type="GO" id="GO:0005829">
    <property type="term" value="C:cytosol"/>
    <property type="evidence" value="ECO:0007669"/>
    <property type="project" value="TreeGrafter"/>
</dbReference>
<keyword evidence="2" id="KW-1185">Reference proteome</keyword>
<dbReference type="PANTHER" id="PTHR11365">
    <property type="entry name" value="5-OXOPROLINASE RELATED"/>
    <property type="match status" value="1"/>
</dbReference>
<evidence type="ECO:0000313" key="1">
    <source>
        <dbReference type="EMBL" id="KAK6945187.1"/>
    </source>
</evidence>